<dbReference type="InterPro" id="IPR000515">
    <property type="entry name" value="MetI-like"/>
</dbReference>
<keyword evidence="7 9" id="KW-1133">Transmembrane helix</keyword>
<evidence type="ECO:0000256" key="3">
    <source>
        <dbReference type="ARBA" id="ARBA00022448"/>
    </source>
</evidence>
<evidence type="ECO:0000256" key="2">
    <source>
        <dbReference type="ARBA" id="ARBA00010072"/>
    </source>
</evidence>
<name>A0A161Q5Y7_9PROT</name>
<dbReference type="NCBIfam" id="TIGR01726">
    <property type="entry name" value="HEQRo_perm_3TM"/>
    <property type="match status" value="1"/>
</dbReference>
<reference evidence="11 12" key="1">
    <citation type="submission" date="2015-12" db="EMBL/GenBank/DDBJ databases">
        <title>Genome sequence of Tistrella mobilis MCCC 1A02139.</title>
        <authorList>
            <person name="Lu L."/>
            <person name="Lai Q."/>
            <person name="Shao Z."/>
            <person name="Qian P."/>
        </authorList>
    </citation>
    <scope>NUCLEOTIDE SEQUENCE [LARGE SCALE GENOMIC DNA]</scope>
    <source>
        <strain evidence="11 12">MCCC 1A02139</strain>
    </source>
</reference>
<dbReference type="Pfam" id="PF00528">
    <property type="entry name" value="BPD_transp_1"/>
    <property type="match status" value="1"/>
</dbReference>
<dbReference type="SUPFAM" id="SSF161098">
    <property type="entry name" value="MetI-like"/>
    <property type="match status" value="1"/>
</dbReference>
<evidence type="ECO:0000256" key="1">
    <source>
        <dbReference type="ARBA" id="ARBA00004429"/>
    </source>
</evidence>
<evidence type="ECO:0000259" key="10">
    <source>
        <dbReference type="PROSITE" id="PS50928"/>
    </source>
</evidence>
<dbReference type="OrthoDB" id="7341446at2"/>
<dbReference type="PROSITE" id="PS50928">
    <property type="entry name" value="ABC_TM1"/>
    <property type="match status" value="1"/>
</dbReference>
<comment type="similarity">
    <text evidence="2">Belongs to the binding-protein-dependent transport system permease family. HisMQ subfamily.</text>
</comment>
<protein>
    <submittedName>
        <fullName evidence="11">Amino acid ABC transporter permease</fullName>
    </submittedName>
</protein>
<feature type="domain" description="ABC transmembrane type-1" evidence="10">
    <location>
        <begin position="20"/>
        <end position="208"/>
    </location>
</feature>
<dbReference type="PANTHER" id="PTHR30614:SF0">
    <property type="entry name" value="L-CYSTINE TRANSPORT SYSTEM PERMEASE PROTEIN TCYL"/>
    <property type="match status" value="1"/>
</dbReference>
<dbReference type="InterPro" id="IPR035906">
    <property type="entry name" value="MetI-like_sf"/>
</dbReference>
<proteinExistence type="inferred from homology"/>
<dbReference type="Gene3D" id="1.10.3720.10">
    <property type="entry name" value="MetI-like"/>
    <property type="match status" value="1"/>
</dbReference>
<feature type="transmembrane region" description="Helical" evidence="9">
    <location>
        <begin position="59"/>
        <end position="80"/>
    </location>
</feature>
<keyword evidence="3 9" id="KW-0813">Transport</keyword>
<keyword evidence="4" id="KW-1003">Cell membrane</keyword>
<dbReference type="PANTHER" id="PTHR30614">
    <property type="entry name" value="MEMBRANE COMPONENT OF AMINO ACID ABC TRANSPORTER"/>
    <property type="match status" value="1"/>
</dbReference>
<accession>A0A161Q5Y7</accession>
<feature type="transmembrane region" description="Helical" evidence="9">
    <location>
        <begin position="162"/>
        <end position="181"/>
    </location>
</feature>
<evidence type="ECO:0000256" key="6">
    <source>
        <dbReference type="ARBA" id="ARBA00022970"/>
    </source>
</evidence>
<dbReference type="Proteomes" id="UP000075787">
    <property type="component" value="Unassembled WGS sequence"/>
</dbReference>
<feature type="transmembrane region" description="Helical" evidence="9">
    <location>
        <begin position="86"/>
        <end position="103"/>
    </location>
</feature>
<feature type="transmembrane region" description="Helical" evidence="9">
    <location>
        <begin position="20"/>
        <end position="47"/>
    </location>
</feature>
<comment type="caution">
    <text evidence="11">The sequence shown here is derived from an EMBL/GenBank/DDBJ whole genome shotgun (WGS) entry which is preliminary data.</text>
</comment>
<evidence type="ECO:0000256" key="8">
    <source>
        <dbReference type="ARBA" id="ARBA00023136"/>
    </source>
</evidence>
<gene>
    <name evidence="11" type="ORF">AUP44_24850</name>
</gene>
<evidence type="ECO:0000256" key="4">
    <source>
        <dbReference type="ARBA" id="ARBA00022475"/>
    </source>
</evidence>
<dbReference type="OMA" id="YRVIETW"/>
<evidence type="ECO:0000256" key="5">
    <source>
        <dbReference type="ARBA" id="ARBA00022692"/>
    </source>
</evidence>
<feature type="transmembrane region" description="Helical" evidence="9">
    <location>
        <begin position="187"/>
        <end position="204"/>
    </location>
</feature>
<evidence type="ECO:0000313" key="12">
    <source>
        <dbReference type="Proteomes" id="UP000075787"/>
    </source>
</evidence>
<evidence type="ECO:0000313" key="11">
    <source>
        <dbReference type="EMBL" id="KYO54657.1"/>
    </source>
</evidence>
<dbReference type="GO" id="GO:0043190">
    <property type="term" value="C:ATP-binding cassette (ABC) transporter complex"/>
    <property type="evidence" value="ECO:0007669"/>
    <property type="project" value="InterPro"/>
</dbReference>
<evidence type="ECO:0000256" key="7">
    <source>
        <dbReference type="ARBA" id="ARBA00022989"/>
    </source>
</evidence>
<comment type="subcellular location">
    <subcellularLocation>
        <location evidence="1">Cell inner membrane</location>
        <topology evidence="1">Multi-pass membrane protein</topology>
    </subcellularLocation>
    <subcellularLocation>
        <location evidence="9">Cell membrane</location>
        <topology evidence="9">Multi-pass membrane protein</topology>
    </subcellularLocation>
</comment>
<dbReference type="EMBL" id="LPZR01000082">
    <property type="protein sequence ID" value="KYO54657.1"/>
    <property type="molecule type" value="Genomic_DNA"/>
</dbReference>
<dbReference type="InterPro" id="IPR043429">
    <property type="entry name" value="ArtM/GltK/GlnP/TcyL/YhdX-like"/>
</dbReference>
<sequence>MEGLDFSVVPPYADLILTGALWTAVLTVAAAAVSFAGGIGFAVATMYAPWFIRLPVRGFAWLFMGTPLLLQLFLIYFGLVQIGIDVPALVAGIIGLGLHFAVYNADVIRAGITAVDPGQNEGARSLGLSRYQSFRHVIVPQAVRSVVPPIGNNLIALLKESALVSVIGVAELVHAAQLAISETFRPFEFYIVAAALYYVLNLMLEAGLRLIEKRVEATR</sequence>
<dbReference type="AlphaFoldDB" id="A0A161Q5Y7"/>
<keyword evidence="8 9" id="KW-0472">Membrane</keyword>
<dbReference type="InterPro" id="IPR010065">
    <property type="entry name" value="AA_ABC_transptr_permease_3TM"/>
</dbReference>
<dbReference type="GO" id="GO:0006865">
    <property type="term" value="P:amino acid transport"/>
    <property type="evidence" value="ECO:0007669"/>
    <property type="project" value="UniProtKB-KW"/>
</dbReference>
<dbReference type="CDD" id="cd06261">
    <property type="entry name" value="TM_PBP2"/>
    <property type="match status" value="1"/>
</dbReference>
<dbReference type="RefSeq" id="WP_014746378.1">
    <property type="nucleotide sequence ID" value="NZ_CP121013.1"/>
</dbReference>
<dbReference type="GO" id="GO:0022857">
    <property type="term" value="F:transmembrane transporter activity"/>
    <property type="evidence" value="ECO:0007669"/>
    <property type="project" value="InterPro"/>
</dbReference>
<dbReference type="GeneID" id="97243668"/>
<evidence type="ECO:0000256" key="9">
    <source>
        <dbReference type="RuleBase" id="RU363032"/>
    </source>
</evidence>
<keyword evidence="5 9" id="KW-0812">Transmembrane</keyword>
<organism evidence="11 12">
    <name type="scientific">Tistrella mobilis</name>
    <dbReference type="NCBI Taxonomy" id="171437"/>
    <lineage>
        <taxon>Bacteria</taxon>
        <taxon>Pseudomonadati</taxon>
        <taxon>Pseudomonadota</taxon>
        <taxon>Alphaproteobacteria</taxon>
        <taxon>Geminicoccales</taxon>
        <taxon>Geminicoccaceae</taxon>
        <taxon>Tistrella</taxon>
    </lineage>
</organism>
<keyword evidence="6" id="KW-0029">Amino-acid transport</keyword>